<sequence>FIVAQGGDCISLRYDIAVRSPTNSSLWTAGFNASSCDAFDGNCCNGILIPASSVTSNNATIPCWLLNNSSSFVNIVTPPQCVTASETVSETATDETTDEATATISVSRSALETATVSVSQTTVPCREVATMCRLLSASFFVIKNNRCFSLLYNVVVQSLTNASEWVSGYHAVSCDAPDGQCCGGILIPASDAAKGTVTLPCWIRDVTTKLVAIVTPAPVCLAKPPVTVPSRALSTFSSPVLLPAADATSVNGTTERSPSSASLMPLSDTLPCIASTCKLLSASFYTVTNNSCFSLRYDVSVQSLTNASEWMRGFYAVSCDVRDGNCCNGKLFPASDAATGTVTLACWITNGNDSFVNIVAPTAACRTAPPEAPQASGAATCRLLSATFVLEKNNTCASLRYTLAVQSQSNSSKWTTGYDAVSCDARDGNCCGGRLYSSTLASSGNVTFPCWIANATERFVTFVAPPPLNCRKKERVPFIARMCSGSFLVVVVLLVLLWSLRHNNAARQAALQRNVLIQATTRSNEPPANAQHYSALPQNNQPMPTTQNSLPRRYTQHYARAPITRNNEPAANTQYSALPQRNQPAPTRQNNEPVATTLNCETGAFPRNVPRRTTQNSLPRRYTQHYEPAPAAQHHEPAPAAQCANSRNNEPTQTTENRLSTRYTQSPQRAAPQHIQRTPQRNEGPPPTQTAGPPSPHPTQQAGAPQSVALLVGESPASYFDEIVAQIGQDVVEECSICMMPLGMTYCILRCGHRYHGRPCLEDQINISSRSQCAICRADIDVAHTVPARRQDEQ</sequence>
<proteinExistence type="predicted"/>
<evidence type="ECO:0000256" key="1">
    <source>
        <dbReference type="PROSITE-ProRule" id="PRU00175"/>
    </source>
</evidence>
<keyword evidence="6" id="KW-1185">Reference proteome</keyword>
<name>A0A0S4IPJ6_BODSA</name>
<keyword evidence="3" id="KW-0812">Transmembrane</keyword>
<keyword evidence="1" id="KW-0863">Zinc-finger</keyword>
<evidence type="ECO:0000256" key="2">
    <source>
        <dbReference type="SAM" id="MobiDB-lite"/>
    </source>
</evidence>
<evidence type="ECO:0000313" key="6">
    <source>
        <dbReference type="Proteomes" id="UP000051952"/>
    </source>
</evidence>
<feature type="region of interest" description="Disordered" evidence="2">
    <location>
        <begin position="524"/>
        <end position="550"/>
    </location>
</feature>
<evidence type="ECO:0000313" key="5">
    <source>
        <dbReference type="EMBL" id="CUF85981.1"/>
    </source>
</evidence>
<feature type="domain" description="RING-type" evidence="4">
    <location>
        <begin position="735"/>
        <end position="777"/>
    </location>
</feature>
<keyword evidence="3" id="KW-1133">Transmembrane helix</keyword>
<dbReference type="PROSITE" id="PS50089">
    <property type="entry name" value="ZF_RING_2"/>
    <property type="match status" value="1"/>
</dbReference>
<feature type="compositionally biased region" description="Pro residues" evidence="2">
    <location>
        <begin position="684"/>
        <end position="697"/>
    </location>
</feature>
<dbReference type="EMBL" id="CYKH01000422">
    <property type="protein sequence ID" value="CUF85981.1"/>
    <property type="molecule type" value="Genomic_DNA"/>
</dbReference>
<dbReference type="VEuPathDB" id="TriTrypDB:BSAL_66495"/>
<organism evidence="5 6">
    <name type="scientific">Bodo saltans</name>
    <name type="common">Flagellated protozoan</name>
    <dbReference type="NCBI Taxonomy" id="75058"/>
    <lineage>
        <taxon>Eukaryota</taxon>
        <taxon>Discoba</taxon>
        <taxon>Euglenozoa</taxon>
        <taxon>Kinetoplastea</taxon>
        <taxon>Metakinetoplastina</taxon>
        <taxon>Eubodonida</taxon>
        <taxon>Bodonidae</taxon>
        <taxon>Bodo</taxon>
    </lineage>
</organism>
<evidence type="ECO:0000259" key="4">
    <source>
        <dbReference type="PROSITE" id="PS50089"/>
    </source>
</evidence>
<dbReference type="AlphaFoldDB" id="A0A0S4IPJ6"/>
<dbReference type="InterPro" id="IPR013083">
    <property type="entry name" value="Znf_RING/FYVE/PHD"/>
</dbReference>
<dbReference type="Gene3D" id="3.30.40.10">
    <property type="entry name" value="Zinc/RING finger domain, C3HC4 (zinc finger)"/>
    <property type="match status" value="1"/>
</dbReference>
<dbReference type="SUPFAM" id="SSF57850">
    <property type="entry name" value="RING/U-box"/>
    <property type="match status" value="1"/>
</dbReference>
<feature type="region of interest" description="Disordered" evidence="2">
    <location>
        <begin position="599"/>
        <end position="704"/>
    </location>
</feature>
<keyword evidence="3" id="KW-0472">Membrane</keyword>
<keyword evidence="1" id="KW-0862">Zinc</keyword>
<feature type="non-terminal residue" evidence="5">
    <location>
        <position position="1"/>
    </location>
</feature>
<dbReference type="InterPro" id="IPR001841">
    <property type="entry name" value="Znf_RING"/>
</dbReference>
<dbReference type="Proteomes" id="UP000051952">
    <property type="component" value="Unassembled WGS sequence"/>
</dbReference>
<reference evidence="6" key="1">
    <citation type="submission" date="2015-09" db="EMBL/GenBank/DDBJ databases">
        <authorList>
            <consortium name="Pathogen Informatics"/>
        </authorList>
    </citation>
    <scope>NUCLEOTIDE SEQUENCE [LARGE SCALE GENOMIC DNA]</scope>
    <source>
        <strain evidence="6">Lake Konstanz</strain>
    </source>
</reference>
<dbReference type="GO" id="GO:0008270">
    <property type="term" value="F:zinc ion binding"/>
    <property type="evidence" value="ECO:0007669"/>
    <property type="project" value="UniProtKB-KW"/>
</dbReference>
<feature type="compositionally biased region" description="Polar residues" evidence="2">
    <location>
        <begin position="643"/>
        <end position="668"/>
    </location>
</feature>
<feature type="compositionally biased region" description="Polar residues" evidence="2">
    <location>
        <begin position="536"/>
        <end position="550"/>
    </location>
</feature>
<gene>
    <name evidence="5" type="ORF">BSAL_66495</name>
</gene>
<feature type="compositionally biased region" description="Low complexity" evidence="2">
    <location>
        <begin position="627"/>
        <end position="642"/>
    </location>
</feature>
<evidence type="ECO:0000256" key="3">
    <source>
        <dbReference type="SAM" id="Phobius"/>
    </source>
</evidence>
<keyword evidence="1" id="KW-0479">Metal-binding</keyword>
<protein>
    <submittedName>
        <fullName evidence="5">Zinc finger protein, putative</fullName>
    </submittedName>
</protein>
<feature type="transmembrane region" description="Helical" evidence="3">
    <location>
        <begin position="478"/>
        <end position="498"/>
    </location>
</feature>
<accession>A0A0S4IPJ6</accession>